<dbReference type="GO" id="GO:0051965">
    <property type="term" value="P:positive regulation of synapse assembly"/>
    <property type="evidence" value="ECO:0007669"/>
    <property type="project" value="TreeGrafter"/>
</dbReference>
<dbReference type="PANTHER" id="PTHR14139">
    <property type="entry name" value="CALSYNTENIN"/>
    <property type="match status" value="1"/>
</dbReference>
<organism evidence="2 3">
    <name type="scientific">Romanomermis culicivorax</name>
    <name type="common">Nematode worm</name>
    <dbReference type="NCBI Taxonomy" id="13658"/>
    <lineage>
        <taxon>Eukaryota</taxon>
        <taxon>Metazoa</taxon>
        <taxon>Ecdysozoa</taxon>
        <taxon>Nematoda</taxon>
        <taxon>Enoplea</taxon>
        <taxon>Dorylaimia</taxon>
        <taxon>Mermithida</taxon>
        <taxon>Mermithoidea</taxon>
        <taxon>Mermithidae</taxon>
        <taxon>Romanomermis</taxon>
    </lineage>
</organism>
<dbReference type="SUPFAM" id="SSF49313">
    <property type="entry name" value="Cadherin-like"/>
    <property type="match status" value="1"/>
</dbReference>
<feature type="signal peptide" evidence="1">
    <location>
        <begin position="1"/>
        <end position="19"/>
    </location>
</feature>
<dbReference type="Gene3D" id="2.60.40.60">
    <property type="entry name" value="Cadherins"/>
    <property type="match status" value="2"/>
</dbReference>
<dbReference type="PANTHER" id="PTHR14139:SF2">
    <property type="entry name" value="CALSYNTENIN-1"/>
    <property type="match status" value="1"/>
</dbReference>
<dbReference type="GO" id="GO:0005509">
    <property type="term" value="F:calcium ion binding"/>
    <property type="evidence" value="ECO:0007669"/>
    <property type="project" value="InterPro"/>
</dbReference>
<proteinExistence type="predicted"/>
<dbReference type="GO" id="GO:0009986">
    <property type="term" value="C:cell surface"/>
    <property type="evidence" value="ECO:0007669"/>
    <property type="project" value="TreeGrafter"/>
</dbReference>
<dbReference type="GO" id="GO:0045211">
    <property type="term" value="C:postsynaptic membrane"/>
    <property type="evidence" value="ECO:0007669"/>
    <property type="project" value="TreeGrafter"/>
</dbReference>
<feature type="chain" id="PRO_5037548233" evidence="1">
    <location>
        <begin position="20"/>
        <end position="215"/>
    </location>
</feature>
<dbReference type="Proteomes" id="UP000887565">
    <property type="component" value="Unplaced"/>
</dbReference>
<evidence type="ECO:0000313" key="3">
    <source>
        <dbReference type="WBParaSite" id="nRc.2.0.1.t17177-RA"/>
    </source>
</evidence>
<protein>
    <submittedName>
        <fullName evidence="3">Cadherin domain-containing protein</fullName>
    </submittedName>
</protein>
<dbReference type="WBParaSite" id="nRc.2.0.1.t17177-RA">
    <property type="protein sequence ID" value="nRc.2.0.1.t17177-RA"/>
    <property type="gene ID" value="nRc.2.0.1.g17177"/>
</dbReference>
<keyword evidence="2" id="KW-1185">Reference proteome</keyword>
<evidence type="ECO:0000313" key="2">
    <source>
        <dbReference type="Proteomes" id="UP000887565"/>
    </source>
</evidence>
<keyword evidence="1" id="KW-0732">Signal</keyword>
<evidence type="ECO:0000256" key="1">
    <source>
        <dbReference type="SAM" id="SignalP"/>
    </source>
</evidence>
<dbReference type="InterPro" id="IPR015919">
    <property type="entry name" value="Cadherin-like_sf"/>
</dbReference>
<reference evidence="3" key="1">
    <citation type="submission" date="2022-11" db="UniProtKB">
        <authorList>
            <consortium name="WormBaseParasite"/>
        </authorList>
    </citation>
    <scope>IDENTIFICATION</scope>
</reference>
<dbReference type="AlphaFoldDB" id="A0A915IT11"/>
<name>A0A915IT11_ROMCU</name>
<accession>A0A915IT11</accession>
<sequence length="215" mass="24712">MSLNYIPFFVLLHFTLCAGLKHRAPVFDFQPSTGEKYFAKIKENEIDVQISPEIRVIDGTGPICNYEFENYDEVSKNNESSSSVGRRDNNSHVQPPFDYRILNTATGQLELRVKPGTFLDCSQDSFKFYLRAKRCNDNSLSDRALIEIKIEDTNNHEPEFDRPNYDVIVPRNLKANQSILQLRAYDKDCGHPYGEVCHYEVTNGAQKWFQVTDSG</sequence>
<dbReference type="GO" id="GO:0050806">
    <property type="term" value="P:positive regulation of synaptic transmission"/>
    <property type="evidence" value="ECO:0007669"/>
    <property type="project" value="TreeGrafter"/>
</dbReference>